<evidence type="ECO:0000256" key="2">
    <source>
        <dbReference type="SAM" id="MobiDB-lite"/>
    </source>
</evidence>
<feature type="compositionally biased region" description="Low complexity" evidence="2">
    <location>
        <begin position="399"/>
        <end position="430"/>
    </location>
</feature>
<sequence>MQSIGHDLRRGINNINPLGNNYKTINKWLAEMKNIDSTLKTLDKEISADAKLIAAWGATEGDDLTDVCQRMSQLMEEVGLIQQAFSLRHTAYRKTIKSIKTQEMTLDENRKKKHDLTNQITKHQKSNKDNPIKMMELQNSLERVTVELLAQELDLMQFKRVTMKEAFDAKFDAMLEYAEKMALIAGYGRAITYVIDTETQIADRMRIYNGGEYTASAVTQVKDAVTNWQPQPMNAPPRAHVPLTQDELALSAAAAAYNSKTPPMGNSYAAISPSDKLTSGHGDAASAQMMDPTQSSMQEKVTSEQNYGSPPTSTHAQQLNHIQEQQRQLELEQQRLHQQNLASYTPERSPSQQHYQNAANVNGGSSNGAGGYTSTMPQNETQELYPPTLPPYDNNGATHSPSSGHSGYQPQQQPPQQQQPQPPQQHQYSHYDTATYQSTTNGPPARNYRLGFVDPRERSHMDQTETYKVDYNPNARPSLPPLQFPNSPILDEK</sequence>
<dbReference type="Gene3D" id="1.20.1270.60">
    <property type="entry name" value="Arfaptin homology (AH) domain/BAR domain"/>
    <property type="match status" value="1"/>
</dbReference>
<name>A0A9P6QGR4_9FUNG</name>
<feature type="region of interest" description="Disordered" evidence="2">
    <location>
        <begin position="341"/>
        <end position="493"/>
    </location>
</feature>
<evidence type="ECO:0000256" key="1">
    <source>
        <dbReference type="SAM" id="Coils"/>
    </source>
</evidence>
<feature type="compositionally biased region" description="Polar residues" evidence="2">
    <location>
        <begin position="432"/>
        <end position="442"/>
    </location>
</feature>
<dbReference type="InterPro" id="IPR028245">
    <property type="entry name" value="PIL1/LSP1"/>
</dbReference>
<evidence type="ECO:0008006" key="5">
    <source>
        <dbReference type="Google" id="ProtNLM"/>
    </source>
</evidence>
<dbReference type="AlphaFoldDB" id="A0A9P6QGR4"/>
<dbReference type="GO" id="GO:0006897">
    <property type="term" value="P:endocytosis"/>
    <property type="evidence" value="ECO:0007669"/>
    <property type="project" value="TreeGrafter"/>
</dbReference>
<organism evidence="3 4">
    <name type="scientific">Mortierella polycephala</name>
    <dbReference type="NCBI Taxonomy" id="41804"/>
    <lineage>
        <taxon>Eukaryota</taxon>
        <taxon>Fungi</taxon>
        <taxon>Fungi incertae sedis</taxon>
        <taxon>Mucoromycota</taxon>
        <taxon>Mortierellomycotina</taxon>
        <taxon>Mortierellomycetes</taxon>
        <taxon>Mortierellales</taxon>
        <taxon>Mortierellaceae</taxon>
        <taxon>Mortierella</taxon>
    </lineage>
</organism>
<evidence type="ECO:0000313" key="3">
    <source>
        <dbReference type="EMBL" id="KAG0265145.1"/>
    </source>
</evidence>
<dbReference type="Pfam" id="PF13805">
    <property type="entry name" value="Pil1"/>
    <property type="match status" value="1"/>
</dbReference>
<feature type="compositionally biased region" description="Polar residues" evidence="2">
    <location>
        <begin position="341"/>
        <end position="356"/>
    </location>
</feature>
<comment type="caution">
    <text evidence="3">The sequence shown here is derived from an EMBL/GenBank/DDBJ whole genome shotgun (WGS) entry which is preliminary data.</text>
</comment>
<dbReference type="EMBL" id="JAAAJA010000037">
    <property type="protein sequence ID" value="KAG0265145.1"/>
    <property type="molecule type" value="Genomic_DNA"/>
</dbReference>
<protein>
    <recommendedName>
        <fullName evidence="5">Eisosome component PIL1-domain-containing protein</fullName>
    </recommendedName>
</protein>
<dbReference type="GO" id="GO:0005886">
    <property type="term" value="C:plasma membrane"/>
    <property type="evidence" value="ECO:0007669"/>
    <property type="project" value="TreeGrafter"/>
</dbReference>
<accession>A0A9P6QGR4</accession>
<keyword evidence="1" id="KW-0175">Coiled coil</keyword>
<dbReference type="PANTHER" id="PTHR31962">
    <property type="entry name" value="SPHINGOLIPID LONG CHAIN BASE-RESPONSIVE PROTEIN PIL1"/>
    <property type="match status" value="1"/>
</dbReference>
<feature type="compositionally biased region" description="Polar residues" evidence="2">
    <location>
        <begin position="372"/>
        <end position="382"/>
    </location>
</feature>
<dbReference type="Proteomes" id="UP000726737">
    <property type="component" value="Unassembled WGS sequence"/>
</dbReference>
<dbReference type="GO" id="GO:0070941">
    <property type="term" value="P:eisosome assembly"/>
    <property type="evidence" value="ECO:0007669"/>
    <property type="project" value="TreeGrafter"/>
</dbReference>
<proteinExistence type="predicted"/>
<feature type="region of interest" description="Disordered" evidence="2">
    <location>
        <begin position="261"/>
        <end position="322"/>
    </location>
</feature>
<feature type="compositionally biased region" description="Basic and acidic residues" evidence="2">
    <location>
        <begin position="454"/>
        <end position="468"/>
    </location>
</feature>
<feature type="compositionally biased region" description="Polar residues" evidence="2">
    <location>
        <begin position="291"/>
        <end position="322"/>
    </location>
</feature>
<feature type="coiled-coil region" evidence="1">
    <location>
        <begin position="99"/>
        <end position="126"/>
    </location>
</feature>
<evidence type="ECO:0000313" key="4">
    <source>
        <dbReference type="Proteomes" id="UP000726737"/>
    </source>
</evidence>
<dbReference type="GO" id="GO:0036286">
    <property type="term" value="C:eisosome filament"/>
    <property type="evidence" value="ECO:0007669"/>
    <property type="project" value="TreeGrafter"/>
</dbReference>
<reference evidence="3" key="1">
    <citation type="journal article" date="2020" name="Fungal Divers.">
        <title>Resolving the Mortierellaceae phylogeny through synthesis of multi-gene phylogenetics and phylogenomics.</title>
        <authorList>
            <person name="Vandepol N."/>
            <person name="Liber J."/>
            <person name="Desiro A."/>
            <person name="Na H."/>
            <person name="Kennedy M."/>
            <person name="Barry K."/>
            <person name="Grigoriev I.V."/>
            <person name="Miller A.N."/>
            <person name="O'Donnell K."/>
            <person name="Stajich J.E."/>
            <person name="Bonito G."/>
        </authorList>
    </citation>
    <scope>NUCLEOTIDE SEQUENCE</scope>
    <source>
        <strain evidence="3">KOD948</strain>
    </source>
</reference>
<dbReference type="InterPro" id="IPR027267">
    <property type="entry name" value="AH/BAR_dom_sf"/>
</dbReference>
<dbReference type="GO" id="GO:0008289">
    <property type="term" value="F:lipid binding"/>
    <property type="evidence" value="ECO:0007669"/>
    <property type="project" value="TreeGrafter"/>
</dbReference>
<gene>
    <name evidence="3" type="ORF">BG011_005357</name>
</gene>
<dbReference type="PANTHER" id="PTHR31962:SF1">
    <property type="entry name" value="SPHINGOLIPID LONG CHAIN BASE-RESPONSIVE PROTEIN PIL1"/>
    <property type="match status" value="1"/>
</dbReference>
<keyword evidence="4" id="KW-1185">Reference proteome</keyword>
<dbReference type="OrthoDB" id="5599269at2759"/>